<organism evidence="1 2">
    <name type="scientific">Geodia barretti</name>
    <name type="common">Barrett's horny sponge</name>
    <dbReference type="NCBI Taxonomy" id="519541"/>
    <lineage>
        <taxon>Eukaryota</taxon>
        <taxon>Metazoa</taxon>
        <taxon>Porifera</taxon>
        <taxon>Demospongiae</taxon>
        <taxon>Heteroscleromorpha</taxon>
        <taxon>Tetractinellida</taxon>
        <taxon>Astrophorina</taxon>
        <taxon>Geodiidae</taxon>
        <taxon>Geodia</taxon>
    </lineage>
</organism>
<dbReference type="AlphaFoldDB" id="A0AA35RVH7"/>
<protein>
    <submittedName>
        <fullName evidence="1">Uncharacterized protein</fullName>
    </submittedName>
</protein>
<reference evidence="1" key="1">
    <citation type="submission" date="2023-03" db="EMBL/GenBank/DDBJ databases">
        <authorList>
            <person name="Steffen K."/>
            <person name="Cardenas P."/>
        </authorList>
    </citation>
    <scope>NUCLEOTIDE SEQUENCE</scope>
</reference>
<evidence type="ECO:0000313" key="2">
    <source>
        <dbReference type="Proteomes" id="UP001174909"/>
    </source>
</evidence>
<sequence>MRRKIYCLIHNYRECVYVSDSIPTLPRPTHSQTPVIDEGYQKCCN</sequence>
<keyword evidence="2" id="KW-1185">Reference proteome</keyword>
<accession>A0AA35RVH7</accession>
<name>A0AA35RVH7_GEOBA</name>
<comment type="caution">
    <text evidence="1">The sequence shown here is derived from an EMBL/GenBank/DDBJ whole genome shotgun (WGS) entry which is preliminary data.</text>
</comment>
<dbReference type="EMBL" id="CASHTH010001591">
    <property type="protein sequence ID" value="CAI8017091.1"/>
    <property type="molecule type" value="Genomic_DNA"/>
</dbReference>
<proteinExistence type="predicted"/>
<gene>
    <name evidence="1" type="ORF">GBAR_LOCUS10425</name>
</gene>
<dbReference type="Proteomes" id="UP001174909">
    <property type="component" value="Unassembled WGS sequence"/>
</dbReference>
<evidence type="ECO:0000313" key="1">
    <source>
        <dbReference type="EMBL" id="CAI8017091.1"/>
    </source>
</evidence>